<dbReference type="SUPFAM" id="SSF51735">
    <property type="entry name" value="NAD(P)-binding Rossmann-fold domains"/>
    <property type="match status" value="1"/>
</dbReference>
<dbReference type="CDD" id="cd06558">
    <property type="entry name" value="crotonase-like"/>
    <property type="match status" value="1"/>
</dbReference>
<dbReference type="GO" id="GO:0004300">
    <property type="term" value="F:enoyl-CoA hydratase activity"/>
    <property type="evidence" value="ECO:0007669"/>
    <property type="project" value="UniProtKB-ARBA"/>
</dbReference>
<keyword evidence="11" id="KW-0456">Lyase</keyword>
<keyword evidence="12" id="KW-0511">Multifunctional enzyme</keyword>
<dbReference type="PROSITE" id="PS00166">
    <property type="entry name" value="ENOYL_COA_HYDRATASE"/>
    <property type="match status" value="1"/>
</dbReference>
<dbReference type="Gene3D" id="1.10.1040.50">
    <property type="match status" value="1"/>
</dbReference>
<evidence type="ECO:0000256" key="1">
    <source>
        <dbReference type="ARBA" id="ARBA00004275"/>
    </source>
</evidence>
<dbReference type="EMBL" id="QYUQ01000002">
    <property type="protein sequence ID" value="RJG02597.1"/>
    <property type="molecule type" value="Genomic_DNA"/>
</dbReference>
<dbReference type="RefSeq" id="WP_119786098.1">
    <property type="nucleotide sequence ID" value="NZ_QYUQ01000002.1"/>
</dbReference>
<dbReference type="PANTHER" id="PTHR23309">
    <property type="entry name" value="3-HYDROXYACYL-COA DEHYROGENASE"/>
    <property type="match status" value="1"/>
</dbReference>
<evidence type="ECO:0000256" key="12">
    <source>
        <dbReference type="ARBA" id="ARBA00023268"/>
    </source>
</evidence>
<evidence type="ECO:0000256" key="8">
    <source>
        <dbReference type="ARBA" id="ARBA00023098"/>
    </source>
</evidence>
<keyword evidence="18" id="KW-1185">Reference proteome</keyword>
<dbReference type="GO" id="GO:0003857">
    <property type="term" value="F:(3S)-3-hydroxyacyl-CoA dehydrogenase (NAD+) activity"/>
    <property type="evidence" value="ECO:0007669"/>
    <property type="project" value="UniProtKB-EC"/>
</dbReference>
<evidence type="ECO:0000256" key="10">
    <source>
        <dbReference type="ARBA" id="ARBA00023235"/>
    </source>
</evidence>
<gene>
    <name evidence="17" type="ORF">D3878_14275</name>
</gene>
<dbReference type="InterPro" id="IPR036291">
    <property type="entry name" value="NAD(P)-bd_dom_sf"/>
</dbReference>
<evidence type="ECO:0000256" key="3">
    <source>
        <dbReference type="ARBA" id="ARBA00008750"/>
    </source>
</evidence>
<feature type="domain" description="3-hydroxyacyl-CoA dehydrogenase NAD binding" evidence="16">
    <location>
        <begin position="305"/>
        <end position="480"/>
    </location>
</feature>
<dbReference type="AlphaFoldDB" id="A0A3A3G2A2"/>
<comment type="caution">
    <text evidence="17">The sequence shown here is derived from an EMBL/GenBank/DDBJ whole genome shotgun (WGS) entry which is preliminary data.</text>
</comment>
<dbReference type="PANTHER" id="PTHR23309:SF51">
    <property type="entry name" value="3-HYDROXYACYL-COA DEHYDROGENASE-RELATED"/>
    <property type="match status" value="1"/>
</dbReference>
<keyword evidence="8" id="KW-0443">Lipid metabolism</keyword>
<evidence type="ECO:0000256" key="5">
    <source>
        <dbReference type="ARBA" id="ARBA00022963"/>
    </source>
</evidence>
<dbReference type="InterPro" id="IPR018376">
    <property type="entry name" value="Enoyl-CoA_hyd/isom_CS"/>
</dbReference>
<evidence type="ECO:0000256" key="6">
    <source>
        <dbReference type="ARBA" id="ARBA00023002"/>
    </source>
</evidence>
<dbReference type="InterPro" id="IPR006108">
    <property type="entry name" value="3HC_DH_C"/>
</dbReference>
<dbReference type="Pfam" id="PF00725">
    <property type="entry name" value="3HCDH"/>
    <property type="match status" value="1"/>
</dbReference>
<dbReference type="SUPFAM" id="SSF52096">
    <property type="entry name" value="ClpP/crotonase"/>
    <property type="match status" value="1"/>
</dbReference>
<dbReference type="Gene3D" id="3.90.226.10">
    <property type="entry name" value="2-enoyl-CoA Hydratase, Chain A, domain 1"/>
    <property type="match status" value="1"/>
</dbReference>
<dbReference type="InterPro" id="IPR006176">
    <property type="entry name" value="3-OHacyl-CoA_DH_NAD-bd"/>
</dbReference>
<dbReference type="InterPro" id="IPR008927">
    <property type="entry name" value="6-PGluconate_DH-like_C_sf"/>
</dbReference>
<sequence>MVAVLNPLSEALARSRVRLERHGEIAAIIIDNPPVNAGSREVRCGLLDAIYMVAAEDAIKAAVLIGAGSTFVAGSDIREFGKPLEEPQLPLVLAAIEACPKPVVAAIHGAALGGGFELALACDARVMLPDAVVGLPEVTLGMIPGAGGTQRTPRLVGVAAAIEIICSGRRIKAAEAVSLGLVDAVIEGDLRTGALAYARALGAASRKRRLSEAALPPEEPERIDQAEREALRAGRGRPQVVKAIEAIKSAAVLPFAEALAREREAFQQLRMSDEAAALRHLFFAEREAAKVAGLEGAVAADITRVGIVGAGTMGTGIAICFADAGYMVTLIEQDAQALQRGMQRLQETYERSVKTGRLDAGLARTCLERIAGSIEFASLADADLVVEAVFEDLAVKTEVFQRLDAILRPGAILASNTSYLDLDRLAAATGRAADVVGLHFFSPAQVMRLLEVVRGAATSAHTLATALAVAKKIRKLAVVARVGEGFIGNRIYAAYRRQCEFMLEEGAYPEQVDAALEQFGFAMGPFAVGDMSGLDIAWRTRLRLAASRDPRERYVEIADRLCEQGRFGQKTGAGWYRYPPGARRGETDPEVRALVEAASQAKGIPRRAFDAAEIQRRALVTMINEAALILQEGIAERAADIDLVLVNGYGFPRHEGGPLFWAGRRSRNELLAELDHIAEVSGPGFRKADIASLLEQQR</sequence>
<evidence type="ECO:0000313" key="18">
    <source>
        <dbReference type="Proteomes" id="UP000266327"/>
    </source>
</evidence>
<dbReference type="GO" id="GO:0070403">
    <property type="term" value="F:NAD+ binding"/>
    <property type="evidence" value="ECO:0007669"/>
    <property type="project" value="InterPro"/>
</dbReference>
<evidence type="ECO:0000256" key="11">
    <source>
        <dbReference type="ARBA" id="ARBA00023239"/>
    </source>
</evidence>
<keyword evidence="5" id="KW-0442">Lipid degradation</keyword>
<reference evidence="18" key="1">
    <citation type="submission" date="2018-09" db="EMBL/GenBank/DDBJ databases">
        <authorList>
            <person name="Zhu H."/>
        </authorList>
    </citation>
    <scope>NUCLEOTIDE SEQUENCE [LARGE SCALE GENOMIC DNA]</scope>
    <source>
        <strain evidence="18">K1S02-23</strain>
    </source>
</reference>
<dbReference type="InterPro" id="IPR001753">
    <property type="entry name" value="Enoyl-CoA_hydra/iso"/>
</dbReference>
<proteinExistence type="inferred from homology"/>
<dbReference type="InterPro" id="IPR029045">
    <property type="entry name" value="ClpP/crotonase-like_dom_sf"/>
</dbReference>
<keyword evidence="6" id="KW-0560">Oxidoreductase</keyword>
<comment type="similarity">
    <text evidence="3">In the N-terminal section; belongs to the enoyl-CoA hydratase/isomerase family.</text>
</comment>
<evidence type="ECO:0000259" key="15">
    <source>
        <dbReference type="Pfam" id="PF00725"/>
    </source>
</evidence>
<evidence type="ECO:0000256" key="14">
    <source>
        <dbReference type="RuleBase" id="RU003707"/>
    </source>
</evidence>
<comment type="subcellular location">
    <subcellularLocation>
        <location evidence="1">Peroxisome</location>
    </subcellularLocation>
</comment>
<dbReference type="Gene3D" id="3.40.50.720">
    <property type="entry name" value="NAD(P)-binding Rossmann-like Domain"/>
    <property type="match status" value="1"/>
</dbReference>
<keyword evidence="7" id="KW-0520">NAD</keyword>
<evidence type="ECO:0000259" key="16">
    <source>
        <dbReference type="Pfam" id="PF02737"/>
    </source>
</evidence>
<dbReference type="UniPathway" id="UPA00659"/>
<keyword evidence="4" id="KW-0276">Fatty acid metabolism</keyword>
<comment type="pathway">
    <text evidence="2">Lipid metabolism; fatty acid beta-oxidation.</text>
</comment>
<dbReference type="Proteomes" id="UP000266327">
    <property type="component" value="Unassembled WGS sequence"/>
</dbReference>
<keyword evidence="9" id="KW-0576">Peroxisome</keyword>
<dbReference type="Pfam" id="PF00378">
    <property type="entry name" value="ECH_1"/>
    <property type="match status" value="1"/>
</dbReference>
<accession>A0A3A3G2A2</accession>
<comment type="catalytic activity">
    <reaction evidence="13">
        <text>a (3S)-3-hydroxyacyl-CoA + NAD(+) = a 3-oxoacyl-CoA + NADH + H(+)</text>
        <dbReference type="Rhea" id="RHEA:22432"/>
        <dbReference type="ChEBI" id="CHEBI:15378"/>
        <dbReference type="ChEBI" id="CHEBI:57318"/>
        <dbReference type="ChEBI" id="CHEBI:57540"/>
        <dbReference type="ChEBI" id="CHEBI:57945"/>
        <dbReference type="ChEBI" id="CHEBI:90726"/>
        <dbReference type="EC" id="1.1.1.35"/>
    </reaction>
</comment>
<evidence type="ECO:0000256" key="4">
    <source>
        <dbReference type="ARBA" id="ARBA00022832"/>
    </source>
</evidence>
<dbReference type="SUPFAM" id="SSF48179">
    <property type="entry name" value="6-phosphogluconate dehydrogenase C-terminal domain-like"/>
    <property type="match status" value="2"/>
</dbReference>
<dbReference type="GO" id="GO:0006635">
    <property type="term" value="P:fatty acid beta-oxidation"/>
    <property type="evidence" value="ECO:0007669"/>
    <property type="project" value="UniProtKB-UniPathway"/>
</dbReference>
<dbReference type="OrthoDB" id="5287258at2"/>
<dbReference type="FunFam" id="1.10.1040.50:FF:000006">
    <property type="entry name" value="Peroxisomal bifunctional enzyme"/>
    <property type="match status" value="1"/>
</dbReference>
<evidence type="ECO:0000256" key="7">
    <source>
        <dbReference type="ARBA" id="ARBA00023027"/>
    </source>
</evidence>
<keyword evidence="10" id="KW-0413">Isomerase</keyword>
<organism evidence="17 18">
    <name type="scientific">Noviherbaspirillum sedimenti</name>
    <dbReference type="NCBI Taxonomy" id="2320865"/>
    <lineage>
        <taxon>Bacteria</taxon>
        <taxon>Pseudomonadati</taxon>
        <taxon>Pseudomonadota</taxon>
        <taxon>Betaproteobacteria</taxon>
        <taxon>Burkholderiales</taxon>
        <taxon>Oxalobacteraceae</taxon>
        <taxon>Noviherbaspirillum</taxon>
    </lineage>
</organism>
<evidence type="ECO:0000313" key="17">
    <source>
        <dbReference type="EMBL" id="RJG02597.1"/>
    </source>
</evidence>
<evidence type="ECO:0000256" key="2">
    <source>
        <dbReference type="ARBA" id="ARBA00005005"/>
    </source>
</evidence>
<feature type="domain" description="3-hydroxyacyl-CoA dehydrogenase C-terminal" evidence="15">
    <location>
        <begin position="485"/>
        <end position="578"/>
    </location>
</feature>
<name>A0A3A3G2A2_9BURK</name>
<comment type="similarity">
    <text evidence="14">Belongs to the enoyl-CoA hydratase/isomerase family.</text>
</comment>
<dbReference type="GO" id="GO:0016853">
    <property type="term" value="F:isomerase activity"/>
    <property type="evidence" value="ECO:0007669"/>
    <property type="project" value="UniProtKB-KW"/>
</dbReference>
<evidence type="ECO:0000256" key="13">
    <source>
        <dbReference type="ARBA" id="ARBA00049556"/>
    </source>
</evidence>
<protein>
    <submittedName>
        <fullName evidence="17">3-hydroxyacyl-CoA dehydrogenase</fullName>
    </submittedName>
</protein>
<dbReference type="FunFam" id="3.40.50.720:FF:000009">
    <property type="entry name" value="Fatty oxidation complex, alpha subunit"/>
    <property type="match status" value="1"/>
</dbReference>
<evidence type="ECO:0000256" key="9">
    <source>
        <dbReference type="ARBA" id="ARBA00023140"/>
    </source>
</evidence>
<dbReference type="Pfam" id="PF02737">
    <property type="entry name" value="3HCDH_N"/>
    <property type="match status" value="1"/>
</dbReference>